<reference evidence="2 3" key="1">
    <citation type="journal article" date="2016" name="Nat. Commun.">
        <title>Thousands of microbial genomes shed light on interconnected biogeochemical processes in an aquifer system.</title>
        <authorList>
            <person name="Anantharaman K."/>
            <person name="Brown C.T."/>
            <person name="Hug L.A."/>
            <person name="Sharon I."/>
            <person name="Castelle C.J."/>
            <person name="Probst A.J."/>
            <person name="Thomas B.C."/>
            <person name="Singh A."/>
            <person name="Wilkins M.J."/>
            <person name="Karaoz U."/>
            <person name="Brodie E.L."/>
            <person name="Williams K.H."/>
            <person name="Hubbard S.S."/>
            <person name="Banfield J.F."/>
        </authorList>
    </citation>
    <scope>NUCLEOTIDE SEQUENCE [LARGE SCALE GENOMIC DNA]</scope>
</reference>
<dbReference type="EMBL" id="MFYX01000110">
    <property type="protein sequence ID" value="OGK02285.1"/>
    <property type="molecule type" value="Genomic_DNA"/>
</dbReference>
<gene>
    <name evidence="2" type="ORF">A2519_16565</name>
</gene>
<dbReference type="AlphaFoldDB" id="A0A1F7F6I3"/>
<name>A0A1F7F6I3_UNCRA</name>
<dbReference type="NCBIfam" id="TIGR04183">
    <property type="entry name" value="Por_Secre_tail"/>
    <property type="match status" value="1"/>
</dbReference>
<comment type="caution">
    <text evidence="2">The sequence shown here is derived from an EMBL/GenBank/DDBJ whole genome shotgun (WGS) entry which is preliminary data.</text>
</comment>
<dbReference type="InterPro" id="IPR026444">
    <property type="entry name" value="Secre_tail"/>
</dbReference>
<sequence>MKIMIRLCIFVLTATVFVFSETHIFWYKALNNHYALTDSPGPALAANSIIHEGKIATCNNSVGLGYTGSGFSCGSNVNDDQGWCSLFYSEDINDSLMTGIVDSAFIRGEYYNPSHEGPPICNGGIINIKCGVVDVAPGLEMWEDFPGGFPDDAVCTDLLLLKPLDYSLDLIEGTVDTIVYMTLSGNPTQPNQLDSNFIRIDITKQIDWIVQHHDGRYAIVFLSPIGQGSTGKFTVFAEEICSLNTRGYYPPRCPWTKDGNTTHLLVYGDLNDSISTEKALQIKTGLKVTIAPNPFNPSTRIAIGQEADIDIYDVNGKLVDRLAAQGSQPLEWNASKLPGGVYFCRVKAGGRTVMGKIVYLR</sequence>
<organism evidence="2 3">
    <name type="scientific">Candidatus Raymondbacteria bacterium RIFOXYD12_FULL_49_13</name>
    <dbReference type="NCBI Taxonomy" id="1817890"/>
    <lineage>
        <taxon>Bacteria</taxon>
        <taxon>Raymondiibacteriota</taxon>
    </lineage>
</organism>
<evidence type="ECO:0000313" key="3">
    <source>
        <dbReference type="Proteomes" id="UP000179243"/>
    </source>
</evidence>
<dbReference type="Pfam" id="PF18962">
    <property type="entry name" value="Por_Secre_tail"/>
    <property type="match status" value="1"/>
</dbReference>
<proteinExistence type="predicted"/>
<dbReference type="Proteomes" id="UP000179243">
    <property type="component" value="Unassembled WGS sequence"/>
</dbReference>
<evidence type="ECO:0000313" key="2">
    <source>
        <dbReference type="EMBL" id="OGK02285.1"/>
    </source>
</evidence>
<accession>A0A1F7F6I3</accession>
<feature type="domain" description="Secretion system C-terminal sorting" evidence="1">
    <location>
        <begin position="292"/>
        <end position="358"/>
    </location>
</feature>
<evidence type="ECO:0000259" key="1">
    <source>
        <dbReference type="Pfam" id="PF18962"/>
    </source>
</evidence>
<protein>
    <recommendedName>
        <fullName evidence="1">Secretion system C-terminal sorting domain-containing protein</fullName>
    </recommendedName>
</protein>